<feature type="region of interest" description="Disordered" evidence="1">
    <location>
        <begin position="224"/>
        <end position="244"/>
    </location>
</feature>
<dbReference type="EMBL" id="CP043494">
    <property type="protein sequence ID" value="WNG43290.1"/>
    <property type="molecule type" value="Genomic_DNA"/>
</dbReference>
<feature type="chain" id="PRO_5045348198" evidence="2">
    <location>
        <begin position="22"/>
        <end position="244"/>
    </location>
</feature>
<gene>
    <name evidence="3" type="ORF">F0U60_03665</name>
</gene>
<evidence type="ECO:0000313" key="4">
    <source>
        <dbReference type="Proteomes" id="UP001611383"/>
    </source>
</evidence>
<keyword evidence="4" id="KW-1185">Reference proteome</keyword>
<dbReference type="RefSeq" id="WP_395813981.1">
    <property type="nucleotide sequence ID" value="NZ_CP043494.1"/>
</dbReference>
<name>A0ABY9WLG7_9BACT</name>
<evidence type="ECO:0000313" key="3">
    <source>
        <dbReference type="EMBL" id="WNG43290.1"/>
    </source>
</evidence>
<protein>
    <submittedName>
        <fullName evidence="3">Uncharacterized protein</fullName>
    </submittedName>
</protein>
<evidence type="ECO:0000256" key="1">
    <source>
        <dbReference type="SAM" id="MobiDB-lite"/>
    </source>
</evidence>
<sequence length="244" mass="26449">MSARTGLLLLAVLWAAGVASAQQSGFTWDVPRVLESVEVPGVMRADGIPVKLRSVKSAEKPQVILQHLVRTFEAAGFYIPPDKHRTQWLAEPQLTALDTERLISYTFVLQPNPDGTTTVVLGEANLGMARREQSAFAPVFPGGTDLMQSEMEGARTMTYLANAEPEKVQAFYVSALGSAGYSEDSNSSGTWRKGSEELRVSVRPVKVGRVAVIVLRRTVVEDALQPAVREGPRSTSPKAGADKR</sequence>
<proteinExistence type="predicted"/>
<organism evidence="3 4">
    <name type="scientific">Archangium minus</name>
    <dbReference type="NCBI Taxonomy" id="83450"/>
    <lineage>
        <taxon>Bacteria</taxon>
        <taxon>Pseudomonadati</taxon>
        <taxon>Myxococcota</taxon>
        <taxon>Myxococcia</taxon>
        <taxon>Myxococcales</taxon>
        <taxon>Cystobacterineae</taxon>
        <taxon>Archangiaceae</taxon>
        <taxon>Archangium</taxon>
    </lineage>
</organism>
<keyword evidence="2" id="KW-0732">Signal</keyword>
<dbReference type="Proteomes" id="UP001611383">
    <property type="component" value="Chromosome"/>
</dbReference>
<accession>A0ABY9WLG7</accession>
<reference evidence="3 4" key="1">
    <citation type="submission" date="2019-08" db="EMBL/GenBank/DDBJ databases">
        <title>Archangium and Cystobacter genomes.</title>
        <authorList>
            <person name="Chen I.-C.K."/>
            <person name="Wielgoss S."/>
        </authorList>
    </citation>
    <scope>NUCLEOTIDE SEQUENCE [LARGE SCALE GENOMIC DNA]</scope>
    <source>
        <strain evidence="3 4">Cbm 6</strain>
    </source>
</reference>
<evidence type="ECO:0000256" key="2">
    <source>
        <dbReference type="SAM" id="SignalP"/>
    </source>
</evidence>
<feature type="signal peptide" evidence="2">
    <location>
        <begin position="1"/>
        <end position="21"/>
    </location>
</feature>